<sequence>MKKLIFFSLTFLLIGTMGVKAQMKVRDKAKASVLNNMEFMNLQRLQPEYYHYWIWYKKIFGIKIPMPGLGLHDRYGKKDMRLAFQEAPTLAAISYNKDKTEEYHKEVDKVFMQETAKFADRAVDTQYLLTKEDRRDLIDEINRELVKYAMNKGDLMHIKALTDEVIRINANVEIIKDSHMGTAKKREAYLNFNKELQQVLSRCVKLNQLNNLIK</sequence>
<reference evidence="1 2" key="1">
    <citation type="journal article" date="2004" name="Proc. Natl. Acad. Sci. U.S.A.">
        <title>Genomic analysis of Bacteroides fragilis reveals extensive DNA inversions regulating cell surface adaptation.</title>
        <authorList>
            <person name="Kuwahara T."/>
            <person name="Yamashita A."/>
            <person name="Hirakawa H."/>
            <person name="Nakayama H."/>
            <person name="Toh H."/>
            <person name="Okada N."/>
            <person name="Kuhara S."/>
            <person name="Hattori M."/>
            <person name="Hayashi T."/>
            <person name="Ohnishi Y."/>
        </authorList>
    </citation>
    <scope>NUCLEOTIDE SEQUENCE [LARGE SCALE GENOMIC DNA]</scope>
    <source>
        <strain evidence="1 2">YCH46</strain>
        <plasmid evidence="2">Plasmid pBFY46</plasmid>
    </source>
</reference>
<keyword evidence="1" id="KW-0614">Plasmid</keyword>
<dbReference type="OrthoDB" id="1027669at2"/>
<evidence type="ECO:0000313" key="1">
    <source>
        <dbReference type="EMBL" id="BAD51339.1"/>
    </source>
</evidence>
<dbReference type="KEGG" id="bfr:BFp0012"/>
<protein>
    <recommendedName>
        <fullName evidence="3">DUF5045 domain-containing protein</fullName>
    </recommendedName>
</protein>
<evidence type="ECO:0008006" key="3">
    <source>
        <dbReference type="Google" id="ProtNLM"/>
    </source>
</evidence>
<dbReference type="HOGENOM" id="CLU_1286631_0_0_10"/>
<organism evidence="1 2">
    <name type="scientific">Bacteroides fragilis (strain YCH46)</name>
    <dbReference type="NCBI Taxonomy" id="295405"/>
    <lineage>
        <taxon>Bacteria</taxon>
        <taxon>Pseudomonadati</taxon>
        <taxon>Bacteroidota</taxon>
        <taxon>Bacteroidia</taxon>
        <taxon>Bacteroidales</taxon>
        <taxon>Bacteroidaceae</taxon>
        <taxon>Bacteroides</taxon>
    </lineage>
</organism>
<evidence type="ECO:0000313" key="2">
    <source>
        <dbReference type="Proteomes" id="UP000002197"/>
    </source>
</evidence>
<dbReference type="EMBL" id="AP006842">
    <property type="protein sequence ID" value="BAD51339.1"/>
    <property type="molecule type" value="Genomic_DNA"/>
</dbReference>
<name>Q64ME8_BACFR</name>
<proteinExistence type="predicted"/>
<accession>Q64ME8</accession>
<dbReference type="Proteomes" id="UP000002197">
    <property type="component" value="Plasmid pBFY46"/>
</dbReference>
<dbReference type="PATRIC" id="fig|295405.11.peg.12"/>
<gene>
    <name evidence="1" type="ordered locus">BFp0012</name>
</gene>
<geneLocation type="plasmid" evidence="1 2">
    <name>pBFY46</name>
</geneLocation>
<dbReference type="AlphaFoldDB" id="Q64ME8"/>
<dbReference type="RefSeq" id="WP_011199144.1">
    <property type="nucleotide sequence ID" value="NC_006297.1"/>
</dbReference>